<feature type="region of interest" description="Disordered" evidence="1">
    <location>
        <begin position="1"/>
        <end position="63"/>
    </location>
</feature>
<sequence length="210" mass="23382">MEVGNPTLATEAGETPPTSDQEQELLRSDRGDSREAKEPESFYQERSDTSTPEQASKRARAVAPSYKAVAGTTRVGLIPPDYPSAAGFLEAVPNMPDRGPQVRFQGFTHRSGWLQITCADDSTLVWLEGATKDLKPWVGTEIRVVKGVDLPIPHVYVMFLHDDKDGQRLAPEEVLLRLRKMNHGLNTREWIILHRESSGMGQTWTSTTDP</sequence>
<dbReference type="AlphaFoldDB" id="A0A9N9MX34"/>
<dbReference type="EMBL" id="OU892284">
    <property type="protein sequence ID" value="CAG9772650.1"/>
    <property type="molecule type" value="Genomic_DNA"/>
</dbReference>
<proteinExistence type="predicted"/>
<dbReference type="Pfam" id="PF16012">
    <property type="entry name" value="DUF4780"/>
    <property type="match status" value="1"/>
</dbReference>
<evidence type="ECO:0000259" key="2">
    <source>
        <dbReference type="Pfam" id="PF16012"/>
    </source>
</evidence>
<dbReference type="OrthoDB" id="6778199at2759"/>
<evidence type="ECO:0000313" key="3">
    <source>
        <dbReference type="EMBL" id="CAG9772650.1"/>
    </source>
</evidence>
<protein>
    <recommendedName>
        <fullName evidence="2">DUF4780 domain-containing protein</fullName>
    </recommendedName>
</protein>
<evidence type="ECO:0000256" key="1">
    <source>
        <dbReference type="SAM" id="MobiDB-lite"/>
    </source>
</evidence>
<organism evidence="3 4">
    <name type="scientific">Ceutorhynchus assimilis</name>
    <name type="common">cabbage seed weevil</name>
    <dbReference type="NCBI Taxonomy" id="467358"/>
    <lineage>
        <taxon>Eukaryota</taxon>
        <taxon>Metazoa</taxon>
        <taxon>Ecdysozoa</taxon>
        <taxon>Arthropoda</taxon>
        <taxon>Hexapoda</taxon>
        <taxon>Insecta</taxon>
        <taxon>Pterygota</taxon>
        <taxon>Neoptera</taxon>
        <taxon>Endopterygota</taxon>
        <taxon>Coleoptera</taxon>
        <taxon>Polyphaga</taxon>
        <taxon>Cucujiformia</taxon>
        <taxon>Curculionidae</taxon>
        <taxon>Ceutorhynchinae</taxon>
        <taxon>Ceutorhynchus</taxon>
    </lineage>
</organism>
<accession>A0A9N9MX34</accession>
<name>A0A9N9MX34_9CUCU</name>
<dbReference type="InterPro" id="IPR031961">
    <property type="entry name" value="DUF4780"/>
</dbReference>
<reference evidence="3" key="1">
    <citation type="submission" date="2022-01" db="EMBL/GenBank/DDBJ databases">
        <authorList>
            <person name="King R."/>
        </authorList>
    </citation>
    <scope>NUCLEOTIDE SEQUENCE</scope>
</reference>
<keyword evidence="4" id="KW-1185">Reference proteome</keyword>
<gene>
    <name evidence="3" type="ORF">CEUTPL_LOCUS13056</name>
</gene>
<evidence type="ECO:0000313" key="4">
    <source>
        <dbReference type="Proteomes" id="UP001152799"/>
    </source>
</evidence>
<dbReference type="Proteomes" id="UP001152799">
    <property type="component" value="Chromosome 8"/>
</dbReference>
<feature type="compositionally biased region" description="Basic and acidic residues" evidence="1">
    <location>
        <begin position="24"/>
        <end position="48"/>
    </location>
</feature>
<feature type="domain" description="DUF4780" evidence="2">
    <location>
        <begin position="92"/>
        <end position="207"/>
    </location>
</feature>